<comment type="caution">
    <text evidence="2">The sequence shown here is derived from an EMBL/GenBank/DDBJ whole genome shotgun (WGS) entry which is preliminary data.</text>
</comment>
<proteinExistence type="predicted"/>
<dbReference type="AlphaFoldDB" id="A0A1R2BKY8"/>
<evidence type="ECO:0000313" key="3">
    <source>
        <dbReference type="Proteomes" id="UP000187209"/>
    </source>
</evidence>
<accession>A0A1R2BKY8</accession>
<reference evidence="2 3" key="1">
    <citation type="submission" date="2016-11" db="EMBL/GenBank/DDBJ databases">
        <title>The macronuclear genome of Stentor coeruleus: a giant cell with tiny introns.</title>
        <authorList>
            <person name="Slabodnick M."/>
            <person name="Ruby J.G."/>
            <person name="Reiff S.B."/>
            <person name="Swart E.C."/>
            <person name="Gosai S."/>
            <person name="Prabakaran S."/>
            <person name="Witkowska E."/>
            <person name="Larue G.E."/>
            <person name="Fisher S."/>
            <person name="Freeman R.M."/>
            <person name="Gunawardena J."/>
            <person name="Chu W."/>
            <person name="Stover N.A."/>
            <person name="Gregory B.D."/>
            <person name="Nowacki M."/>
            <person name="Derisi J."/>
            <person name="Roy S.W."/>
            <person name="Marshall W.F."/>
            <person name="Sood P."/>
        </authorList>
    </citation>
    <scope>NUCLEOTIDE SEQUENCE [LARGE SCALE GENOMIC DNA]</scope>
    <source>
        <strain evidence="2">WM001</strain>
    </source>
</reference>
<dbReference type="Proteomes" id="UP000187209">
    <property type="component" value="Unassembled WGS sequence"/>
</dbReference>
<feature type="signal peptide" evidence="1">
    <location>
        <begin position="1"/>
        <end position="16"/>
    </location>
</feature>
<dbReference type="OrthoDB" id="325201at2759"/>
<sequence length="160" mass="17317">MLKLLFIISLSLGVLASDTSKLTPTNVKDFLSGLALGLGNGSTSTCSQGLSTMINNSYKVISDFTAKTQNLQQDITTLNDLQLVVNSISSVSKCDFSTLDNQLNKIFSKQGIEILTQNYINNGAVLYTDYNTMMTCTENYSTCGQAVGNAFKLLIGWSLN</sequence>
<evidence type="ECO:0000313" key="2">
    <source>
        <dbReference type="EMBL" id="OMJ77361.1"/>
    </source>
</evidence>
<keyword evidence="3" id="KW-1185">Reference proteome</keyword>
<dbReference type="EMBL" id="MPUH01000579">
    <property type="protein sequence ID" value="OMJ77361.1"/>
    <property type="molecule type" value="Genomic_DNA"/>
</dbReference>
<organism evidence="2 3">
    <name type="scientific">Stentor coeruleus</name>
    <dbReference type="NCBI Taxonomy" id="5963"/>
    <lineage>
        <taxon>Eukaryota</taxon>
        <taxon>Sar</taxon>
        <taxon>Alveolata</taxon>
        <taxon>Ciliophora</taxon>
        <taxon>Postciliodesmatophora</taxon>
        <taxon>Heterotrichea</taxon>
        <taxon>Heterotrichida</taxon>
        <taxon>Stentoridae</taxon>
        <taxon>Stentor</taxon>
    </lineage>
</organism>
<evidence type="ECO:0000256" key="1">
    <source>
        <dbReference type="SAM" id="SignalP"/>
    </source>
</evidence>
<gene>
    <name evidence="2" type="ORF">SteCoe_23059</name>
</gene>
<feature type="chain" id="PRO_5012977893" description="Pectinesterase inhibitor domain-containing protein" evidence="1">
    <location>
        <begin position="17"/>
        <end position="160"/>
    </location>
</feature>
<name>A0A1R2BKY8_9CILI</name>
<evidence type="ECO:0008006" key="4">
    <source>
        <dbReference type="Google" id="ProtNLM"/>
    </source>
</evidence>
<protein>
    <recommendedName>
        <fullName evidence="4">Pectinesterase inhibitor domain-containing protein</fullName>
    </recommendedName>
</protein>
<keyword evidence="1" id="KW-0732">Signal</keyword>